<name>A0A0X1T708_PSEAA</name>
<sequence length="247" mass="27467">MEVKLVARTLDLLEVFARERRAMSLTELARLLDVPMSSCLGLIRTLSARGYLYEVRKRGGYYPTKRLLSIAMQIDSGDSLVNIIDEHLQALQREVDETVVLGKLEGSQVLYLHVLDSSRPIRYSPDAGELRPLHANSIGKAILAQLPETQVRQRLQGLAMPRFTDHTLTCEDDYLAALAEVRQRGWSENMGESSNDLAALSCAFNFAGEWYAVSIAGPLPRMREHWQSLSAPLLACIASIVADIDLG</sequence>
<organism evidence="4 5">
    <name type="scientific">Pseudomonas agarici</name>
    <dbReference type="NCBI Taxonomy" id="46677"/>
    <lineage>
        <taxon>Bacteria</taxon>
        <taxon>Pseudomonadati</taxon>
        <taxon>Pseudomonadota</taxon>
        <taxon>Gammaproteobacteria</taxon>
        <taxon>Pseudomonadales</taxon>
        <taxon>Pseudomonadaceae</taxon>
        <taxon>Pseudomonas</taxon>
    </lineage>
</organism>
<dbReference type="GO" id="GO:0045892">
    <property type="term" value="P:negative regulation of DNA-templated transcription"/>
    <property type="evidence" value="ECO:0007669"/>
    <property type="project" value="TreeGrafter"/>
</dbReference>
<keyword evidence="3" id="KW-0804">Transcription</keyword>
<accession>A0A0X1T708</accession>
<dbReference type="Pfam" id="PF01614">
    <property type="entry name" value="IclR_C"/>
    <property type="match status" value="1"/>
</dbReference>
<keyword evidence="1" id="KW-0805">Transcription regulation</keyword>
<evidence type="ECO:0000256" key="2">
    <source>
        <dbReference type="ARBA" id="ARBA00023125"/>
    </source>
</evidence>
<evidence type="ECO:0000256" key="1">
    <source>
        <dbReference type="ARBA" id="ARBA00023015"/>
    </source>
</evidence>
<gene>
    <name evidence="4" type="ORF">AWM79_22205</name>
</gene>
<dbReference type="KEGG" id="pagb:AWM79_22205"/>
<protein>
    <recommendedName>
        <fullName evidence="6">IclR family transcriptional regulator</fullName>
    </recommendedName>
</protein>
<dbReference type="Gene3D" id="1.10.10.10">
    <property type="entry name" value="Winged helix-like DNA-binding domain superfamily/Winged helix DNA-binding domain"/>
    <property type="match status" value="1"/>
</dbReference>
<dbReference type="SUPFAM" id="SSF46785">
    <property type="entry name" value="Winged helix' DNA-binding domain"/>
    <property type="match status" value="1"/>
</dbReference>
<evidence type="ECO:0008006" key="6">
    <source>
        <dbReference type="Google" id="ProtNLM"/>
    </source>
</evidence>
<proteinExistence type="predicted"/>
<dbReference type="Gene3D" id="3.30.450.40">
    <property type="match status" value="1"/>
</dbReference>
<dbReference type="OrthoDB" id="9807558at2"/>
<dbReference type="GO" id="GO:0003700">
    <property type="term" value="F:DNA-binding transcription factor activity"/>
    <property type="evidence" value="ECO:0007669"/>
    <property type="project" value="TreeGrafter"/>
</dbReference>
<dbReference type="SUPFAM" id="SSF55781">
    <property type="entry name" value="GAF domain-like"/>
    <property type="match status" value="1"/>
</dbReference>
<dbReference type="Proteomes" id="UP000063229">
    <property type="component" value="Chromosome"/>
</dbReference>
<dbReference type="PANTHER" id="PTHR30136:SF35">
    <property type="entry name" value="HTH-TYPE TRANSCRIPTIONAL REGULATOR RV1719"/>
    <property type="match status" value="1"/>
</dbReference>
<dbReference type="STRING" id="46677.AWM79_22205"/>
<evidence type="ECO:0000313" key="4">
    <source>
        <dbReference type="EMBL" id="AMB87841.1"/>
    </source>
</evidence>
<evidence type="ECO:0000256" key="3">
    <source>
        <dbReference type="ARBA" id="ARBA00023163"/>
    </source>
</evidence>
<dbReference type="AlphaFoldDB" id="A0A0X1T708"/>
<dbReference type="InterPro" id="IPR036390">
    <property type="entry name" value="WH_DNA-bd_sf"/>
</dbReference>
<dbReference type="PROSITE" id="PS51077">
    <property type="entry name" value="HTH_ICLR"/>
    <property type="match status" value="1"/>
</dbReference>
<evidence type="ECO:0000313" key="5">
    <source>
        <dbReference type="Proteomes" id="UP000063229"/>
    </source>
</evidence>
<dbReference type="EMBL" id="CP014135">
    <property type="protein sequence ID" value="AMB87841.1"/>
    <property type="molecule type" value="Genomic_DNA"/>
</dbReference>
<dbReference type="InterPro" id="IPR005471">
    <property type="entry name" value="Tscrpt_reg_IclR_N"/>
</dbReference>
<keyword evidence="5" id="KW-1185">Reference proteome</keyword>
<dbReference type="InterPro" id="IPR050707">
    <property type="entry name" value="HTH_MetabolicPath_Reg"/>
</dbReference>
<reference evidence="5" key="1">
    <citation type="submission" date="2016-01" db="EMBL/GenBank/DDBJ databases">
        <authorList>
            <person name="Storey N.H."/>
            <person name="Neuman B.W."/>
        </authorList>
    </citation>
    <scope>NUCLEOTIDE SEQUENCE [LARGE SCALE GENOMIC DNA]</scope>
    <source>
        <strain evidence="5">NCPPB 2472</strain>
    </source>
</reference>
<dbReference type="InterPro" id="IPR029016">
    <property type="entry name" value="GAF-like_dom_sf"/>
</dbReference>
<dbReference type="InterPro" id="IPR036388">
    <property type="entry name" value="WH-like_DNA-bd_sf"/>
</dbReference>
<keyword evidence="2" id="KW-0238">DNA-binding</keyword>
<dbReference type="PANTHER" id="PTHR30136">
    <property type="entry name" value="HELIX-TURN-HELIX TRANSCRIPTIONAL REGULATOR, ICLR FAMILY"/>
    <property type="match status" value="1"/>
</dbReference>
<dbReference type="SMART" id="SM00346">
    <property type="entry name" value="HTH_ICLR"/>
    <property type="match status" value="1"/>
</dbReference>
<dbReference type="RefSeq" id="WP_026013423.1">
    <property type="nucleotide sequence ID" value="NZ_CP014135.1"/>
</dbReference>
<dbReference type="Pfam" id="PF09339">
    <property type="entry name" value="HTH_IclR"/>
    <property type="match status" value="1"/>
</dbReference>
<dbReference type="GO" id="GO:0003677">
    <property type="term" value="F:DNA binding"/>
    <property type="evidence" value="ECO:0007669"/>
    <property type="project" value="UniProtKB-KW"/>
</dbReference>
<dbReference type="InterPro" id="IPR014757">
    <property type="entry name" value="Tscrpt_reg_IclR_C"/>
</dbReference>
<dbReference type="PROSITE" id="PS51078">
    <property type="entry name" value="ICLR_ED"/>
    <property type="match status" value="1"/>
</dbReference>